<sequence length="183" mass="20803">MTGLWGDGGPYQAWVGFLRRWAALEPADPAGLPALREEQYDSDTWVRLTEHLTSALNTRLVTWAEHLVRALNGTRDEFSWGRELAQARTGLHTVRALAAHPGLPESLRGRLAELVDDQITQVQAQLERNLEDEIRRGTDPRLVERRRRTLRDNDLTATFTVRPAPDAWAYDPAAPPRRRIVPE</sequence>
<dbReference type="OrthoDB" id="4269714at2"/>
<dbReference type="STRING" id="285568.AQJ66_12550"/>
<comment type="caution">
    <text evidence="1">The sequence shown here is derived from an EMBL/GenBank/DDBJ whole genome shotgun (WGS) entry which is preliminary data.</text>
</comment>
<dbReference type="RefSeq" id="WP_061920249.1">
    <property type="nucleotide sequence ID" value="NZ_JBEYBH010000006.1"/>
</dbReference>
<proteinExistence type="predicted"/>
<dbReference type="Proteomes" id="UP000053024">
    <property type="component" value="Unassembled WGS sequence"/>
</dbReference>
<organism evidence="1 2">
    <name type="scientific">Streptomyces bungoensis</name>
    <dbReference type="NCBI Taxonomy" id="285568"/>
    <lineage>
        <taxon>Bacteria</taxon>
        <taxon>Bacillati</taxon>
        <taxon>Actinomycetota</taxon>
        <taxon>Actinomycetes</taxon>
        <taxon>Kitasatosporales</taxon>
        <taxon>Streptomycetaceae</taxon>
        <taxon>Streptomyces</taxon>
    </lineage>
</organism>
<reference evidence="1 2" key="1">
    <citation type="submission" date="2015-10" db="EMBL/GenBank/DDBJ databases">
        <title>Draft genome sequence of Streptomyces bungoensis DSM 41781, type strain for the species Streptomyces bungoensis.</title>
        <authorList>
            <person name="Ruckert C."/>
            <person name="Winkler A."/>
            <person name="Kalinowski J."/>
            <person name="Kampfer P."/>
            <person name="Glaeser S."/>
        </authorList>
    </citation>
    <scope>NUCLEOTIDE SEQUENCE [LARGE SCALE GENOMIC DNA]</scope>
    <source>
        <strain evidence="1 2">DSM 41781</strain>
    </source>
</reference>
<keyword evidence="2" id="KW-1185">Reference proteome</keyword>
<dbReference type="EMBL" id="LMWX01000018">
    <property type="protein sequence ID" value="KUN85781.1"/>
    <property type="molecule type" value="Genomic_DNA"/>
</dbReference>
<protein>
    <submittedName>
        <fullName evidence="1">Uncharacterized protein</fullName>
    </submittedName>
</protein>
<evidence type="ECO:0000313" key="1">
    <source>
        <dbReference type="EMBL" id="KUN85781.1"/>
    </source>
</evidence>
<evidence type="ECO:0000313" key="2">
    <source>
        <dbReference type="Proteomes" id="UP000053024"/>
    </source>
</evidence>
<accession>A0A124I451</accession>
<name>A0A124I451_9ACTN</name>
<dbReference type="AlphaFoldDB" id="A0A124I451"/>
<gene>
    <name evidence="1" type="ORF">AQJ66_12550</name>
</gene>